<dbReference type="EMBL" id="JBHSFA010000003">
    <property type="protein sequence ID" value="MFC4541724.1"/>
    <property type="molecule type" value="Genomic_DNA"/>
</dbReference>
<dbReference type="AlphaFoldDB" id="A0ABD5PPB2"/>
<keyword evidence="2" id="KW-1185">Reference proteome</keyword>
<proteinExistence type="predicted"/>
<sequence length="59" mass="6382">MTDRSRSSGRSVRAAIAGLFGGRSRTVVVECRRCGTSVERGARACPTCNCDDIVTYTIR</sequence>
<dbReference type="Proteomes" id="UP001595898">
    <property type="component" value="Unassembled WGS sequence"/>
</dbReference>
<evidence type="ECO:0008006" key="3">
    <source>
        <dbReference type="Google" id="ProtNLM"/>
    </source>
</evidence>
<name>A0ABD5PPB2_9EURY</name>
<gene>
    <name evidence="1" type="ORF">ACFO5R_07265</name>
</gene>
<reference evidence="1 2" key="1">
    <citation type="journal article" date="2019" name="Int. J. Syst. Evol. Microbiol.">
        <title>The Global Catalogue of Microorganisms (GCM) 10K type strain sequencing project: providing services to taxonomists for standard genome sequencing and annotation.</title>
        <authorList>
            <consortium name="The Broad Institute Genomics Platform"/>
            <consortium name="The Broad Institute Genome Sequencing Center for Infectious Disease"/>
            <person name="Wu L."/>
            <person name="Ma J."/>
        </authorList>
    </citation>
    <scope>NUCLEOTIDE SEQUENCE [LARGE SCALE GENOMIC DNA]</scope>
    <source>
        <strain evidence="1 2">WLHS5</strain>
    </source>
</reference>
<organism evidence="1 2">
    <name type="scientific">Halosolutus amylolyticus</name>
    <dbReference type="NCBI Taxonomy" id="2932267"/>
    <lineage>
        <taxon>Archaea</taxon>
        <taxon>Methanobacteriati</taxon>
        <taxon>Methanobacteriota</taxon>
        <taxon>Stenosarchaea group</taxon>
        <taxon>Halobacteria</taxon>
        <taxon>Halobacteriales</taxon>
        <taxon>Natrialbaceae</taxon>
        <taxon>Halosolutus</taxon>
    </lineage>
</organism>
<accession>A0ABD5PPB2</accession>
<comment type="caution">
    <text evidence="1">The sequence shown here is derived from an EMBL/GenBank/DDBJ whole genome shotgun (WGS) entry which is preliminary data.</text>
</comment>
<evidence type="ECO:0000313" key="2">
    <source>
        <dbReference type="Proteomes" id="UP001595898"/>
    </source>
</evidence>
<protein>
    <recommendedName>
        <fullName evidence="3">Small CPxCG-related zinc finger protein</fullName>
    </recommendedName>
</protein>
<evidence type="ECO:0000313" key="1">
    <source>
        <dbReference type="EMBL" id="MFC4541724.1"/>
    </source>
</evidence>
<dbReference type="RefSeq" id="WP_250142337.1">
    <property type="nucleotide sequence ID" value="NZ_JALIQP010000006.1"/>
</dbReference>